<feature type="disulfide bond" evidence="3">
    <location>
        <begin position="228"/>
        <end position="237"/>
    </location>
</feature>
<feature type="chain" id="PRO_5035757883" evidence="4">
    <location>
        <begin position="36"/>
        <end position="333"/>
    </location>
</feature>
<comment type="similarity">
    <text evidence="1">Belongs to the thaumatin family.</text>
</comment>
<organism evidence="5 6">
    <name type="scientific">Ceratopteris richardii</name>
    <name type="common">Triangle waterfern</name>
    <dbReference type="NCBI Taxonomy" id="49495"/>
    <lineage>
        <taxon>Eukaryota</taxon>
        <taxon>Viridiplantae</taxon>
        <taxon>Streptophyta</taxon>
        <taxon>Embryophyta</taxon>
        <taxon>Tracheophyta</taxon>
        <taxon>Polypodiopsida</taxon>
        <taxon>Polypodiidae</taxon>
        <taxon>Polypodiales</taxon>
        <taxon>Pteridineae</taxon>
        <taxon>Pteridaceae</taxon>
        <taxon>Parkerioideae</taxon>
        <taxon>Ceratopteris</taxon>
    </lineage>
</organism>
<evidence type="ECO:0000256" key="3">
    <source>
        <dbReference type="PIRSR" id="PIRSR002703-1"/>
    </source>
</evidence>
<sequence length="333" mass="34646">MDLSQMTFACSRLLACAVVLLSLAFLLFISGSADGASFTFQNNCKYTVWPGLLPNGGWPLLAEGGFELEAGESRTVDAPVGWSGRFWGRTGCAFTSTAISTVACETGDCGGKMQCGGSGAAPPATLAEFTLAGPQSGNKDFYDVSLVDGYNIPIAIVPGSSNSSSSSNAFSQQYTSSAASTERYVCTIAGCVADLNLNCPSDLQVLADATNNSIHIAGSTVVGCKSACEAFQSAQYCCTGAYANPNTCQASSYSELFKQACPGAYSYAYDDHTSTFTCTGSEYSIVFCPSSLSQKDGVGNLTDEPGSSGITSSCQQSFLLLRIFIVLALLLLL</sequence>
<evidence type="ECO:0000313" key="5">
    <source>
        <dbReference type="EMBL" id="KAH7284978.1"/>
    </source>
</evidence>
<dbReference type="PROSITE" id="PS51367">
    <property type="entry name" value="THAUMATIN_2"/>
    <property type="match status" value="1"/>
</dbReference>
<feature type="disulfide bond" evidence="3">
    <location>
        <begin position="199"/>
        <end position="224"/>
    </location>
</feature>
<dbReference type="PIRSF" id="PIRSF002703">
    <property type="entry name" value="Thaumatin"/>
    <property type="match status" value="1"/>
</dbReference>
<feature type="disulfide bond" evidence="3">
    <location>
        <begin position="44"/>
        <end position="288"/>
    </location>
</feature>
<keyword evidence="6" id="KW-1185">Reference proteome</keyword>
<dbReference type="SMART" id="SM00205">
    <property type="entry name" value="THN"/>
    <property type="match status" value="1"/>
</dbReference>
<protein>
    <submittedName>
        <fullName evidence="5">Uncharacterized protein</fullName>
    </submittedName>
</protein>
<dbReference type="OrthoDB" id="430315at2759"/>
<feature type="disulfide bond" evidence="3">
    <location>
        <begin position="191"/>
        <end position="261"/>
    </location>
</feature>
<comment type="caution">
    <text evidence="5">The sequence shown here is derived from an EMBL/GenBank/DDBJ whole genome shotgun (WGS) entry which is preliminary data.</text>
</comment>
<feature type="disulfide bond" evidence="3">
    <location>
        <begin position="92"/>
        <end position="104"/>
    </location>
</feature>
<proteinExistence type="inferred from homology"/>
<dbReference type="PANTHER" id="PTHR31048">
    <property type="entry name" value="OS03G0233200 PROTEIN"/>
    <property type="match status" value="1"/>
</dbReference>
<dbReference type="Pfam" id="PF00314">
    <property type="entry name" value="Thaumatin"/>
    <property type="match status" value="1"/>
</dbReference>
<dbReference type="EMBL" id="CM035438">
    <property type="protein sequence ID" value="KAH7284978.1"/>
    <property type="molecule type" value="Genomic_DNA"/>
</dbReference>
<dbReference type="Proteomes" id="UP000825935">
    <property type="component" value="Chromosome 33"/>
</dbReference>
<reference evidence="5" key="1">
    <citation type="submission" date="2021-08" db="EMBL/GenBank/DDBJ databases">
        <title>WGS assembly of Ceratopteris richardii.</title>
        <authorList>
            <person name="Marchant D.B."/>
            <person name="Chen G."/>
            <person name="Jenkins J."/>
            <person name="Shu S."/>
            <person name="Leebens-Mack J."/>
            <person name="Grimwood J."/>
            <person name="Schmutz J."/>
            <person name="Soltis P."/>
            <person name="Soltis D."/>
            <person name="Chen Z.-H."/>
        </authorList>
    </citation>
    <scope>NUCLEOTIDE SEQUENCE</scope>
    <source>
        <strain evidence="5">Whitten #5841</strain>
        <tissue evidence="5">Leaf</tissue>
    </source>
</reference>
<evidence type="ECO:0000256" key="4">
    <source>
        <dbReference type="SAM" id="SignalP"/>
    </source>
</evidence>
<dbReference type="InterPro" id="IPR001938">
    <property type="entry name" value="Thaumatin"/>
</dbReference>
<gene>
    <name evidence="5" type="ORF">KP509_33G005100</name>
</gene>
<evidence type="ECO:0000313" key="6">
    <source>
        <dbReference type="Proteomes" id="UP000825935"/>
    </source>
</evidence>
<evidence type="ECO:0000256" key="2">
    <source>
        <dbReference type="ARBA" id="ARBA00023157"/>
    </source>
</evidence>
<dbReference type="PRINTS" id="PR00347">
    <property type="entry name" value="THAUMATIN"/>
</dbReference>
<dbReference type="CDD" id="cd09218">
    <property type="entry name" value="TLP-PA"/>
    <property type="match status" value="1"/>
</dbReference>
<name>A0A8T2QMV3_CERRI</name>
<dbReference type="SUPFAM" id="SSF49870">
    <property type="entry name" value="Osmotin, thaumatin-like protein"/>
    <property type="match status" value="1"/>
</dbReference>
<dbReference type="AlphaFoldDB" id="A0A8T2QMV3"/>
<keyword evidence="4" id="KW-0732">Signal</keyword>
<evidence type="ECO:0000256" key="1">
    <source>
        <dbReference type="ARBA" id="ARBA00010607"/>
    </source>
</evidence>
<feature type="signal peptide" evidence="4">
    <location>
        <begin position="1"/>
        <end position="35"/>
    </location>
</feature>
<feature type="disulfide bond" evidence="3">
    <location>
        <begin position="109"/>
        <end position="115"/>
    </location>
</feature>
<dbReference type="InterPro" id="IPR037176">
    <property type="entry name" value="Osmotin/thaumatin-like_sf"/>
</dbReference>
<keyword evidence="2 3" id="KW-1015">Disulfide bond</keyword>
<dbReference type="FunFam" id="2.60.110.10:FF:000002">
    <property type="entry name" value="Thaumatin-like protein 1a"/>
    <property type="match status" value="1"/>
</dbReference>
<dbReference type="OMA" id="SIFRCPL"/>
<feature type="disulfide bond" evidence="3">
    <location>
        <begin position="186"/>
        <end position="278"/>
    </location>
</feature>
<dbReference type="Gene3D" id="2.60.110.10">
    <property type="entry name" value="Thaumatin"/>
    <property type="match status" value="1"/>
</dbReference>
<accession>A0A8T2QMV3</accession>
<feature type="disulfide bond" evidence="3">
    <location>
        <begin position="238"/>
        <end position="248"/>
    </location>
</feature>